<sequence>MLKSKAEKLRKFEVEYSISKNKTIVNKTLIIESINDANKIMKLAKLDISTKERIFIQDVKILRFRAI</sequence>
<proteinExistence type="predicted"/>
<evidence type="ECO:0000313" key="1">
    <source>
        <dbReference type="EMBL" id="MBA9041755.1"/>
    </source>
</evidence>
<name>A0A7W3NEY6_PRIAR</name>
<accession>A0A7W3NEY6</accession>
<dbReference type="AlphaFoldDB" id="A0A7W3NEY6"/>
<dbReference type="EMBL" id="JACJHT010000006">
    <property type="protein sequence ID" value="MBA9041755.1"/>
    <property type="molecule type" value="Genomic_DNA"/>
</dbReference>
<reference evidence="1" key="1">
    <citation type="submission" date="2020-08" db="EMBL/GenBank/DDBJ databases">
        <title>Functional genomics of gut bacteria from endangered species of beetles.</title>
        <authorList>
            <person name="Carlos-Shanley C."/>
        </authorList>
    </citation>
    <scope>NUCLEOTIDE SEQUENCE [LARGE SCALE GENOMIC DNA]</scope>
    <source>
        <strain evidence="1">S00060</strain>
    </source>
</reference>
<gene>
    <name evidence="1" type="ORF">HNP21_004885</name>
</gene>
<dbReference type="Proteomes" id="UP000543174">
    <property type="component" value="Unassembled WGS sequence"/>
</dbReference>
<comment type="caution">
    <text evidence="1">The sequence shown here is derived from an EMBL/GenBank/DDBJ whole genome shotgun (WGS) entry which is preliminary data.</text>
</comment>
<organism evidence="1 2">
    <name type="scientific">Priestia aryabhattai</name>
    <name type="common">Bacillus aryabhattai</name>
    <dbReference type="NCBI Taxonomy" id="412384"/>
    <lineage>
        <taxon>Bacteria</taxon>
        <taxon>Bacillati</taxon>
        <taxon>Bacillota</taxon>
        <taxon>Bacilli</taxon>
        <taxon>Bacillales</taxon>
        <taxon>Bacillaceae</taxon>
        <taxon>Priestia</taxon>
    </lineage>
</organism>
<evidence type="ECO:0000313" key="2">
    <source>
        <dbReference type="Proteomes" id="UP000543174"/>
    </source>
</evidence>
<keyword evidence="2" id="KW-1185">Reference proteome</keyword>
<protein>
    <submittedName>
        <fullName evidence="1">Uncharacterized protein</fullName>
    </submittedName>
</protein>